<proteinExistence type="predicted"/>
<dbReference type="InterPro" id="IPR036873">
    <property type="entry name" value="Rhodanese-like_dom_sf"/>
</dbReference>
<dbReference type="SUPFAM" id="SSF52540">
    <property type="entry name" value="P-loop containing nucleoside triphosphate hydrolases"/>
    <property type="match status" value="1"/>
</dbReference>
<dbReference type="OrthoDB" id="9808735at2"/>
<feature type="domain" description="Rhodanese" evidence="2">
    <location>
        <begin position="16"/>
        <end position="140"/>
    </location>
</feature>
<dbReference type="InterPro" id="IPR058840">
    <property type="entry name" value="AAA_SelU"/>
</dbReference>
<evidence type="ECO:0000313" key="4">
    <source>
        <dbReference type="Proteomes" id="UP000000271"/>
    </source>
</evidence>
<protein>
    <submittedName>
        <fullName evidence="3">tRNA 2-selenouridine synthase</fullName>
    </submittedName>
</protein>
<dbReference type="RefSeq" id="WP_013172766.1">
    <property type="nucleotide sequence ID" value="NC_014219.1"/>
</dbReference>
<evidence type="ECO:0000259" key="2">
    <source>
        <dbReference type="PROSITE" id="PS50206"/>
    </source>
</evidence>
<dbReference type="InterPro" id="IPR017582">
    <property type="entry name" value="SelU"/>
</dbReference>
<dbReference type="GO" id="GO:0002098">
    <property type="term" value="P:tRNA wobble uridine modification"/>
    <property type="evidence" value="ECO:0007669"/>
    <property type="project" value="InterPro"/>
</dbReference>
<dbReference type="SMART" id="SM00450">
    <property type="entry name" value="RHOD"/>
    <property type="match status" value="1"/>
</dbReference>
<sequence>MHQHVSHMKYRFEELNMEQHLLIDVRSPGEYAEFHHPKSINVPIFDDDERARVGTLYKQESQKAAKTEGVRIMSSKLNDLYTVFEDLSEANSDKELVLSCARGGMRSGVLVSFLRSLHLNVGQLEGGIRSIRKYVQEELRRLSEKEWRAIVLSGYTGTGKTKWLLSLKEEGYPVLDLEGLANHRGSVFGHIGKQPVSQKQFEYLLVEELIRFEQEGILLLEAESKRIGRVSLPDFIMTAKENGHVLEIYDDIERRIQNIMDDYEPHIHHKRIQEAYSVIRKRLSENMAAESDRHIEQKDYRSLFRILLEHYYDPRYKFNQGESASGSYFKQVNIGGVSDRDITGMIKTTIDRWLKEDVIRP</sequence>
<dbReference type="AlphaFoldDB" id="D6XU58"/>
<dbReference type="SUPFAM" id="SSF52821">
    <property type="entry name" value="Rhodanese/Cell cycle control phosphatase"/>
    <property type="match status" value="1"/>
</dbReference>
<dbReference type="GO" id="GO:0043828">
    <property type="term" value="F:tRNA 2-selenouridine synthase activity"/>
    <property type="evidence" value="ECO:0007669"/>
    <property type="project" value="InterPro"/>
</dbReference>
<dbReference type="Gene3D" id="3.40.250.10">
    <property type="entry name" value="Rhodanese-like domain"/>
    <property type="match status" value="1"/>
</dbReference>
<dbReference type="PROSITE" id="PS50206">
    <property type="entry name" value="RHODANESE_3"/>
    <property type="match status" value="1"/>
</dbReference>
<dbReference type="InterPro" id="IPR001763">
    <property type="entry name" value="Rhodanese-like_dom"/>
</dbReference>
<dbReference type="NCBIfam" id="NF008750">
    <property type="entry name" value="PRK11784.1-2"/>
    <property type="match status" value="1"/>
</dbReference>
<dbReference type="PANTHER" id="PTHR30401:SF0">
    <property type="entry name" value="TRNA 2-SELENOURIDINE SYNTHASE"/>
    <property type="match status" value="1"/>
</dbReference>
<dbReference type="HOGENOM" id="CLU_043456_0_0_9"/>
<dbReference type="Proteomes" id="UP000000271">
    <property type="component" value="Chromosome"/>
</dbReference>
<dbReference type="InterPro" id="IPR027417">
    <property type="entry name" value="P-loop_NTPase"/>
</dbReference>
<dbReference type="STRING" id="439292.Bsel_1838"/>
<evidence type="ECO:0000313" key="3">
    <source>
        <dbReference type="EMBL" id="ADH99344.1"/>
    </source>
</evidence>
<reference evidence="3" key="1">
    <citation type="submission" date="2009-10" db="EMBL/GenBank/DDBJ databases">
        <title>Complete sequence of Bacillus selenitireducens MLS10.</title>
        <authorList>
            <consortium name="US DOE Joint Genome Institute"/>
            <person name="Lucas S."/>
            <person name="Copeland A."/>
            <person name="Lapidus A."/>
            <person name="Glavina del Rio T."/>
            <person name="Dalin E."/>
            <person name="Tice H."/>
            <person name="Bruce D."/>
            <person name="Goodwin L."/>
            <person name="Pitluck S."/>
            <person name="Sims D."/>
            <person name="Brettin T."/>
            <person name="Detter J.C."/>
            <person name="Han C."/>
            <person name="Larimer F."/>
            <person name="Land M."/>
            <person name="Hauser L."/>
            <person name="Kyrpides N."/>
            <person name="Ovchinnikova G."/>
            <person name="Stolz J."/>
        </authorList>
    </citation>
    <scope>NUCLEOTIDE SEQUENCE [LARGE SCALE GENOMIC DNA]</scope>
    <source>
        <strain evidence="3">MLS10</strain>
    </source>
</reference>
<dbReference type="eggNOG" id="COG2603">
    <property type="taxonomic scope" value="Bacteria"/>
</dbReference>
<dbReference type="EMBL" id="CP001791">
    <property type="protein sequence ID" value="ADH99344.1"/>
    <property type="molecule type" value="Genomic_DNA"/>
</dbReference>
<name>D6XU58_BACIE</name>
<accession>D6XU58</accession>
<keyword evidence="1" id="KW-0711">Selenium</keyword>
<gene>
    <name evidence="3" type="ordered locus">Bsel_1838</name>
</gene>
<dbReference type="Pfam" id="PF26341">
    <property type="entry name" value="AAA_SelU"/>
    <property type="match status" value="1"/>
</dbReference>
<evidence type="ECO:0000256" key="1">
    <source>
        <dbReference type="ARBA" id="ARBA00023266"/>
    </source>
</evidence>
<dbReference type="PANTHER" id="PTHR30401">
    <property type="entry name" value="TRNA 2-SELENOURIDINE SYNTHASE"/>
    <property type="match status" value="1"/>
</dbReference>
<dbReference type="NCBIfam" id="TIGR03167">
    <property type="entry name" value="tRNA_sel_U_synt"/>
    <property type="match status" value="1"/>
</dbReference>
<keyword evidence="4" id="KW-1185">Reference proteome</keyword>
<dbReference type="KEGG" id="bse:Bsel_1838"/>
<organism evidence="3 4">
    <name type="scientific">Bacillus selenitireducens (strain ATCC 700615 / DSM 15326 / MLS10)</name>
    <dbReference type="NCBI Taxonomy" id="439292"/>
    <lineage>
        <taxon>Bacteria</taxon>
        <taxon>Bacillati</taxon>
        <taxon>Bacillota</taxon>
        <taxon>Bacilli</taxon>
        <taxon>Bacillales</taxon>
        <taxon>Bacillaceae</taxon>
        <taxon>Salisediminibacterium</taxon>
    </lineage>
</organism>
<dbReference type="Pfam" id="PF00581">
    <property type="entry name" value="Rhodanese"/>
    <property type="match status" value="1"/>
</dbReference>